<dbReference type="PANTHER" id="PTHR43283">
    <property type="entry name" value="BETA-LACTAMASE-RELATED"/>
    <property type="match status" value="1"/>
</dbReference>
<sequence>MRMRNPMLVTALLSMLTVTTCASAPAPEIRGGGRFDLPHEGFSPADTRLREATPREAGLAPSPVREATARIAEWTEATPEREHPMYAGAVSLLAHDGLVVSHEAAGYELRYADGTGTQLPPERRERANPDTIFDLASMTKLFTSVAVLQQVERDRLGLDVPVAEYLPEFGDHGKSGITVRQLLTHTSGLPAVVKLWDLPAEQRVPHVMDLEPVTEPGSAYNYSDPNMIVLGELLERVTGQRLDRVVARGITEPLGMADTGYRPPRSKLHRTAATEFQSDPSRGMVRGRVHDENAWSLGGIAGHAGLFSTARDLAVLGQAILNGGAYGGERVLREHSVELMLTNYNTEFPEHSHGLGFELEQRWYMAGLTSPRGAGHTGYTGTSMVLDPRSRSMAILLTNRVHPSREWGSNNPARVALAQGLARSMAVEPRHGPTAWFTGGGTAHGETTLTTEPVRADSPLRVSFEAFVDTQRDPDGVDRLRLEYSHDGGKSWHAARMHARGPGSPRRPSTGLAGSGHRAWWRVRGTVPEGRAGEALVRWRFTPDERYVGRGVYLDGIRISARGRTVLDGEADAHRLRGAGFLVAQR</sequence>
<protein>
    <submittedName>
        <fullName evidence="5">Beta-lactamase</fullName>
    </submittedName>
</protein>
<dbReference type="PANTHER" id="PTHR43283:SF11">
    <property type="entry name" value="BETA-LACTAMASE-RELATED DOMAIN-CONTAINING PROTEIN"/>
    <property type="match status" value="1"/>
</dbReference>
<reference evidence="5 6" key="1">
    <citation type="journal article" date="2014" name="PLoS ONE">
        <title>Identification and Characterization of a New Erythromycin Biosynthetic Gene Cluster in Actinopolyspora erythraea YIM90600, a Novel Erythronolide-Producing Halophilic Actinomycete Isolated from Salt Field.</title>
        <authorList>
            <person name="Chen D."/>
            <person name="Feng J."/>
            <person name="Huang L."/>
            <person name="Zhang Q."/>
            <person name="Wu J."/>
            <person name="Zhu X."/>
            <person name="Duan Y."/>
            <person name="Xu Z."/>
        </authorList>
    </citation>
    <scope>NUCLEOTIDE SEQUENCE [LARGE SCALE GENOMIC DNA]</scope>
    <source>
        <strain evidence="5 6">YIM90600</strain>
    </source>
</reference>
<dbReference type="SUPFAM" id="SSF56601">
    <property type="entry name" value="beta-lactamase/transpeptidase-like"/>
    <property type="match status" value="1"/>
</dbReference>
<dbReference type="EMBL" id="JPMV01000001">
    <property type="protein sequence ID" value="KGI83117.1"/>
    <property type="molecule type" value="Genomic_DNA"/>
</dbReference>
<evidence type="ECO:0000256" key="1">
    <source>
        <dbReference type="ARBA" id="ARBA00022801"/>
    </source>
</evidence>
<dbReference type="Gene3D" id="2.60.120.260">
    <property type="entry name" value="Galactose-binding domain-like"/>
    <property type="match status" value="1"/>
</dbReference>
<evidence type="ECO:0000256" key="3">
    <source>
        <dbReference type="SAM" id="SignalP"/>
    </source>
</evidence>
<feature type="signal peptide" evidence="3">
    <location>
        <begin position="1"/>
        <end position="22"/>
    </location>
</feature>
<name>A0ABR4X8Q9_9ACTN</name>
<evidence type="ECO:0000313" key="6">
    <source>
        <dbReference type="Proteomes" id="UP000029737"/>
    </source>
</evidence>
<dbReference type="Pfam" id="PF00144">
    <property type="entry name" value="Beta-lactamase"/>
    <property type="match status" value="1"/>
</dbReference>
<feature type="domain" description="Beta-lactamase-related" evidence="4">
    <location>
        <begin position="87"/>
        <end position="417"/>
    </location>
</feature>
<keyword evidence="3" id="KW-0732">Signal</keyword>
<feature type="chain" id="PRO_5046343185" evidence="3">
    <location>
        <begin position="23"/>
        <end position="586"/>
    </location>
</feature>
<keyword evidence="1" id="KW-0378">Hydrolase</keyword>
<dbReference type="InterPro" id="IPR050789">
    <property type="entry name" value="Diverse_Enzym_Activities"/>
</dbReference>
<proteinExistence type="predicted"/>
<feature type="region of interest" description="Disordered" evidence="2">
    <location>
        <begin position="493"/>
        <end position="515"/>
    </location>
</feature>
<evidence type="ECO:0000259" key="4">
    <source>
        <dbReference type="Pfam" id="PF00144"/>
    </source>
</evidence>
<evidence type="ECO:0000256" key="2">
    <source>
        <dbReference type="SAM" id="MobiDB-lite"/>
    </source>
</evidence>
<dbReference type="Proteomes" id="UP000029737">
    <property type="component" value="Unassembled WGS sequence"/>
</dbReference>
<dbReference type="InterPro" id="IPR001466">
    <property type="entry name" value="Beta-lactam-related"/>
</dbReference>
<accession>A0ABR4X8Q9</accession>
<comment type="caution">
    <text evidence="5">The sequence shown here is derived from an EMBL/GenBank/DDBJ whole genome shotgun (WGS) entry which is preliminary data.</text>
</comment>
<dbReference type="Gene3D" id="3.40.710.10">
    <property type="entry name" value="DD-peptidase/beta-lactamase superfamily"/>
    <property type="match status" value="1"/>
</dbReference>
<keyword evidence="6" id="KW-1185">Reference proteome</keyword>
<evidence type="ECO:0000313" key="5">
    <source>
        <dbReference type="EMBL" id="KGI83117.1"/>
    </source>
</evidence>
<gene>
    <name evidence="5" type="ORF">IL38_00285</name>
</gene>
<organism evidence="5 6">
    <name type="scientific">Actinopolyspora erythraea</name>
    <dbReference type="NCBI Taxonomy" id="414996"/>
    <lineage>
        <taxon>Bacteria</taxon>
        <taxon>Bacillati</taxon>
        <taxon>Actinomycetota</taxon>
        <taxon>Actinomycetes</taxon>
        <taxon>Actinopolysporales</taxon>
        <taxon>Actinopolysporaceae</taxon>
        <taxon>Actinopolyspora</taxon>
    </lineage>
</organism>
<dbReference type="InterPro" id="IPR012338">
    <property type="entry name" value="Beta-lactam/transpept-like"/>
</dbReference>